<sequence length="444" mass="46709">MVEGAVYRNDAEVANLQALQTEPAEWSSCLRVRTARLHAATLLVADSQVQQPMERGLVKCAGVTGTTTAAPTGRASQGPKCYTYTWAGCNALPALAVTPMAAGFEEEEKLPHGGIPRRGLQSHLTDAAELCTEHLLGDDKTVLTVPENVCSDGAGNSMYFKEPRGVIMNYTSTGGYVVDGGNSRIFAFDQEGNVRPLDMDAIEHKYGSVCQYDPNSQQWFGEAGDVDGAGTWSRFSSPTGITGNVMRDTLFVADTHNFKIRQIAVVDDNVTTLAGSGVSAHVDGTGTYAQFQHPVAVEFLESAIYVADQGADGSAGGRVRKISLVYAANGDVAAVVTTLAGNGESGYDIGNDAVIGTSAQLNMPTSIAAYHGYLYVTNVHNVLKIGVHYPRVRAFIGPVAPEAGSGAADGTGTAARFLHAAGIAHDPCQHGVLYVSECPSPCTM</sequence>
<dbReference type="EMBL" id="LGRX02030620">
    <property type="protein sequence ID" value="KAK3245458.1"/>
    <property type="molecule type" value="Genomic_DNA"/>
</dbReference>
<protein>
    <submittedName>
        <fullName evidence="1">Uncharacterized protein</fullName>
    </submittedName>
</protein>
<dbReference type="PANTHER" id="PTHR13833">
    <property type="match status" value="1"/>
</dbReference>
<organism evidence="1 2">
    <name type="scientific">Cymbomonas tetramitiformis</name>
    <dbReference type="NCBI Taxonomy" id="36881"/>
    <lineage>
        <taxon>Eukaryota</taxon>
        <taxon>Viridiplantae</taxon>
        <taxon>Chlorophyta</taxon>
        <taxon>Pyramimonadophyceae</taxon>
        <taxon>Pyramimonadales</taxon>
        <taxon>Pyramimonadaceae</taxon>
        <taxon>Cymbomonas</taxon>
    </lineage>
</organism>
<dbReference type="SUPFAM" id="SSF63825">
    <property type="entry name" value="YWTD domain"/>
    <property type="match status" value="1"/>
</dbReference>
<reference evidence="1 2" key="1">
    <citation type="journal article" date="2015" name="Genome Biol. Evol.">
        <title>Comparative Genomics of a Bacterivorous Green Alga Reveals Evolutionary Causalities and Consequences of Phago-Mixotrophic Mode of Nutrition.</title>
        <authorList>
            <person name="Burns J.A."/>
            <person name="Paasch A."/>
            <person name="Narechania A."/>
            <person name="Kim E."/>
        </authorList>
    </citation>
    <scope>NUCLEOTIDE SEQUENCE [LARGE SCALE GENOMIC DNA]</scope>
    <source>
        <strain evidence="1 2">PLY_AMNH</strain>
    </source>
</reference>
<dbReference type="PANTHER" id="PTHR13833:SF71">
    <property type="entry name" value="NHL DOMAIN-CONTAINING PROTEIN"/>
    <property type="match status" value="1"/>
</dbReference>
<dbReference type="InterPro" id="IPR011042">
    <property type="entry name" value="6-blade_b-propeller_TolB-like"/>
</dbReference>
<comment type="caution">
    <text evidence="1">The sequence shown here is derived from an EMBL/GenBank/DDBJ whole genome shotgun (WGS) entry which is preliminary data.</text>
</comment>
<dbReference type="Proteomes" id="UP001190700">
    <property type="component" value="Unassembled WGS sequence"/>
</dbReference>
<evidence type="ECO:0000313" key="2">
    <source>
        <dbReference type="Proteomes" id="UP001190700"/>
    </source>
</evidence>
<gene>
    <name evidence="1" type="ORF">CYMTET_44973</name>
</gene>
<evidence type="ECO:0000313" key="1">
    <source>
        <dbReference type="EMBL" id="KAK3245458.1"/>
    </source>
</evidence>
<dbReference type="Gene3D" id="2.120.10.30">
    <property type="entry name" value="TolB, C-terminal domain"/>
    <property type="match status" value="2"/>
</dbReference>
<name>A0AAE0BZ55_9CHLO</name>
<accession>A0AAE0BZ55</accession>
<dbReference type="AlphaFoldDB" id="A0AAE0BZ55"/>
<keyword evidence="2" id="KW-1185">Reference proteome</keyword>
<proteinExistence type="predicted"/>